<dbReference type="EMBL" id="RRCN01000001">
    <property type="protein sequence ID" value="RRJ66909.1"/>
    <property type="molecule type" value="Genomic_DNA"/>
</dbReference>
<accession>A0A3P3UBK2</accession>
<protein>
    <submittedName>
        <fullName evidence="2">Extracellular solute-binding protein</fullName>
    </submittedName>
</protein>
<keyword evidence="1" id="KW-0732">Signal</keyword>
<reference evidence="2 3" key="1">
    <citation type="submission" date="2018-11" db="EMBL/GenBank/DDBJ databases">
        <title>Genome sequencing of Paenibacillus sp. KCOM 3021 (= ChDC PVNT-B20).</title>
        <authorList>
            <person name="Kook J.-K."/>
            <person name="Park S.-N."/>
            <person name="Lim Y.K."/>
        </authorList>
    </citation>
    <scope>NUCLEOTIDE SEQUENCE [LARGE SCALE GENOMIC DNA]</scope>
    <source>
        <strain evidence="2 3">KCOM 3021</strain>
    </source>
</reference>
<dbReference type="PANTHER" id="PTHR43649:SF12">
    <property type="entry name" value="DIACETYLCHITOBIOSE BINDING PROTEIN DASA"/>
    <property type="match status" value="1"/>
</dbReference>
<dbReference type="AlphaFoldDB" id="A0A3P3UBK2"/>
<keyword evidence="3" id="KW-1185">Reference proteome</keyword>
<dbReference type="InterPro" id="IPR050490">
    <property type="entry name" value="Bact_solute-bd_prot1"/>
</dbReference>
<name>A0A3P3UBK2_9BACL</name>
<evidence type="ECO:0000256" key="1">
    <source>
        <dbReference type="SAM" id="SignalP"/>
    </source>
</evidence>
<proteinExistence type="predicted"/>
<feature type="chain" id="PRO_5039254972" evidence="1">
    <location>
        <begin position="32"/>
        <end position="446"/>
    </location>
</feature>
<evidence type="ECO:0000313" key="2">
    <source>
        <dbReference type="EMBL" id="RRJ66909.1"/>
    </source>
</evidence>
<dbReference type="Gene3D" id="3.40.190.10">
    <property type="entry name" value="Periplasmic binding protein-like II"/>
    <property type="match status" value="2"/>
</dbReference>
<comment type="caution">
    <text evidence="2">The sequence shown here is derived from an EMBL/GenBank/DDBJ whole genome shotgun (WGS) entry which is preliminary data.</text>
</comment>
<evidence type="ECO:0000313" key="3">
    <source>
        <dbReference type="Proteomes" id="UP000267017"/>
    </source>
</evidence>
<organism evidence="2 3">
    <name type="scientific">Paenibacillus oralis</name>
    <dbReference type="NCBI Taxonomy" id="2490856"/>
    <lineage>
        <taxon>Bacteria</taxon>
        <taxon>Bacillati</taxon>
        <taxon>Bacillota</taxon>
        <taxon>Bacilli</taxon>
        <taxon>Bacillales</taxon>
        <taxon>Paenibacillaceae</taxon>
        <taxon>Paenibacillus</taxon>
    </lineage>
</organism>
<sequence>MRRGLIMGKTQRGKKVVLLGLVAVLSLFAAACGNENAAGGGSGNAGASGGTETITLNMMHPWTSPNVDNEVYKARIAEFEKEHPNIVIKQDGVPSAQYKTKLRTLAAANNLADINVVWPGADLAPLVAGNLLEPINGMMDNWGSILPESALAGFNVDGQQYAIPTKQNFVDIIYYNKEMFAQVGYDQFPETYDKFTDAVKKLKAAGITPISLGNKEQWPLQSSYISIIGDRFTGSDFLPAVLAGKAKFTDPEFVKALSVIDELTKLGAFNTDANNMDSVQAQDYFIQGKAAMHVSSATVDGRVRINNEEGDKFGIALFPSVEGGKGDPKKSAGVVQYGIAIKSGLDEKKKQAAEEFMKFFVNEDLYKELIRNGVVVPAKVEIPDDASPYLKEMLALTGNGTAPVFDSVIPTQVVDVLQNGLQALTVGRGTPEELAKEVQEAMDNMN</sequence>
<feature type="signal peptide" evidence="1">
    <location>
        <begin position="1"/>
        <end position="31"/>
    </location>
</feature>
<dbReference type="InterPro" id="IPR006059">
    <property type="entry name" value="SBP"/>
</dbReference>
<dbReference type="SUPFAM" id="SSF53850">
    <property type="entry name" value="Periplasmic binding protein-like II"/>
    <property type="match status" value="1"/>
</dbReference>
<dbReference type="Proteomes" id="UP000267017">
    <property type="component" value="Unassembled WGS sequence"/>
</dbReference>
<dbReference type="Pfam" id="PF13416">
    <property type="entry name" value="SBP_bac_8"/>
    <property type="match status" value="1"/>
</dbReference>
<dbReference type="PANTHER" id="PTHR43649">
    <property type="entry name" value="ARABINOSE-BINDING PROTEIN-RELATED"/>
    <property type="match status" value="1"/>
</dbReference>
<dbReference type="PROSITE" id="PS51257">
    <property type="entry name" value="PROKAR_LIPOPROTEIN"/>
    <property type="match status" value="1"/>
</dbReference>
<gene>
    <name evidence="2" type="ORF">EHV15_31270</name>
</gene>
<dbReference type="OrthoDB" id="9798191at2"/>